<name>A0ABN9RYQ8_9DINO</name>
<feature type="region of interest" description="Disordered" evidence="1">
    <location>
        <begin position="636"/>
        <end position="681"/>
    </location>
</feature>
<gene>
    <name evidence="2" type="ORF">PCOR1329_LOCUS24897</name>
</gene>
<evidence type="ECO:0000313" key="2">
    <source>
        <dbReference type="EMBL" id="CAK0824506.1"/>
    </source>
</evidence>
<organism evidence="2 3">
    <name type="scientific">Prorocentrum cordatum</name>
    <dbReference type="NCBI Taxonomy" id="2364126"/>
    <lineage>
        <taxon>Eukaryota</taxon>
        <taxon>Sar</taxon>
        <taxon>Alveolata</taxon>
        <taxon>Dinophyceae</taxon>
        <taxon>Prorocentrales</taxon>
        <taxon>Prorocentraceae</taxon>
        <taxon>Prorocentrum</taxon>
    </lineage>
</organism>
<sequence length="681" mass="73659">MAKREPPSEDEMLRAFRACPVLDRETVVQHCPEVVEVSEMLAKCLAVHWEWVLLALLACVGALIPEDRFETAPSIEVQSSLWSILIHPGATNSSGVISVVTKAMTKLVNRLHKYETDSYDAHYNALSVLAGGASLPANGMIMSCHQNRGAALAAECEVEGVFSWFQNEMGVDKAVPGKLWDGSAWHRPVMDKARAFSVDAPWFGFIAGAHIPETFKATINDAFGLRERLTASFAEPQWLTIRQIREACAQLPVRSRKPADFVAGVLLPLFKWSVSRKGKFVKASTEDGASELVDNKFDGHMDLQRQCFLQPGRHQESKYRGKLRTKFDRMALSMHALHVVCQRFRESTAPAQHRLDDNWAHNFSAPPVVSKKAVAMAYLLAEKCEHTWKILDFARNGHGIPQEVGPRASQATQPGEAPGRPPAPPAPAPVDAWAAADADAIMLTETVAGKMTGKWSWTKEELNKVMSMGTEVFKATLDKFPLYGCSLPALVDIMHVILAGPGQYFYCGKSATVARHVKAATKGTFFYEHTILLFIAAKVLQALDLVAVLAELGISEETTPTLAAYVASIDAEEHPPSRAPVVDWGQRSPASEVDAGHLAGKLGLVSTREEAPVDGAAAPAVEHAALAPAAAGGLDLEGIAEGAEDDARAASTEAEDEDEEAGDADVNAGDEAARRHPSGFG</sequence>
<dbReference type="EMBL" id="CAUYUJ010008635">
    <property type="protein sequence ID" value="CAK0824506.1"/>
    <property type="molecule type" value="Genomic_DNA"/>
</dbReference>
<evidence type="ECO:0000256" key="1">
    <source>
        <dbReference type="SAM" id="MobiDB-lite"/>
    </source>
</evidence>
<keyword evidence="3" id="KW-1185">Reference proteome</keyword>
<proteinExistence type="predicted"/>
<feature type="non-terminal residue" evidence="2">
    <location>
        <position position="1"/>
    </location>
</feature>
<feature type="compositionally biased region" description="Acidic residues" evidence="1">
    <location>
        <begin position="653"/>
        <end position="663"/>
    </location>
</feature>
<feature type="region of interest" description="Disordered" evidence="1">
    <location>
        <begin position="401"/>
        <end position="429"/>
    </location>
</feature>
<accession>A0ABN9RYQ8</accession>
<feature type="non-terminal residue" evidence="2">
    <location>
        <position position="681"/>
    </location>
</feature>
<evidence type="ECO:0000313" key="3">
    <source>
        <dbReference type="Proteomes" id="UP001189429"/>
    </source>
</evidence>
<comment type="caution">
    <text evidence="2">The sequence shown here is derived from an EMBL/GenBank/DDBJ whole genome shotgun (WGS) entry which is preliminary data.</text>
</comment>
<protein>
    <submittedName>
        <fullName evidence="2">Uncharacterized protein</fullName>
    </submittedName>
</protein>
<feature type="compositionally biased region" description="Pro residues" evidence="1">
    <location>
        <begin position="419"/>
        <end position="428"/>
    </location>
</feature>
<dbReference type="Proteomes" id="UP001189429">
    <property type="component" value="Unassembled WGS sequence"/>
</dbReference>
<reference evidence="2" key="1">
    <citation type="submission" date="2023-10" db="EMBL/GenBank/DDBJ databases">
        <authorList>
            <person name="Chen Y."/>
            <person name="Shah S."/>
            <person name="Dougan E. K."/>
            <person name="Thang M."/>
            <person name="Chan C."/>
        </authorList>
    </citation>
    <scope>NUCLEOTIDE SEQUENCE [LARGE SCALE GENOMIC DNA]</scope>
</reference>